<feature type="domain" description="PpiC" evidence="7">
    <location>
        <begin position="179"/>
        <end position="275"/>
    </location>
</feature>
<dbReference type="Proteomes" id="UP001191082">
    <property type="component" value="Unassembled WGS sequence"/>
</dbReference>
<evidence type="ECO:0000313" key="9">
    <source>
        <dbReference type="Proteomes" id="UP001191082"/>
    </source>
</evidence>
<evidence type="ECO:0000256" key="6">
    <source>
        <dbReference type="SAM" id="SignalP"/>
    </source>
</evidence>
<dbReference type="InterPro" id="IPR046357">
    <property type="entry name" value="PPIase_dom_sf"/>
</dbReference>
<evidence type="ECO:0000313" key="8">
    <source>
        <dbReference type="EMBL" id="TMV13565.1"/>
    </source>
</evidence>
<dbReference type="EMBL" id="VCPC01000002">
    <property type="protein sequence ID" value="TMV13565.1"/>
    <property type="molecule type" value="Genomic_DNA"/>
</dbReference>
<keyword evidence="5" id="KW-0697">Rotamase</keyword>
<dbReference type="SUPFAM" id="SSF54534">
    <property type="entry name" value="FKBP-like"/>
    <property type="match status" value="1"/>
</dbReference>
<gene>
    <name evidence="8" type="ORF">FGK64_12580</name>
</gene>
<evidence type="ECO:0000259" key="7">
    <source>
        <dbReference type="PROSITE" id="PS50198"/>
    </source>
</evidence>
<keyword evidence="5 8" id="KW-0413">Isomerase</keyword>
<evidence type="ECO:0000256" key="4">
    <source>
        <dbReference type="ARBA" id="ARBA00031484"/>
    </source>
</evidence>
<comment type="caution">
    <text evidence="8">The sequence shown here is derived from an EMBL/GenBank/DDBJ whole genome shotgun (WGS) entry which is preliminary data.</text>
</comment>
<dbReference type="Pfam" id="PF00639">
    <property type="entry name" value="Rotamase"/>
    <property type="match status" value="1"/>
</dbReference>
<keyword evidence="2 6" id="KW-0732">Signal</keyword>
<protein>
    <recommendedName>
        <fullName evidence="1">Parvulin-like PPIase</fullName>
    </recommendedName>
    <alternativeName>
        <fullName evidence="3">Peptidyl-prolyl cis-trans isomerase plp</fullName>
    </alternativeName>
    <alternativeName>
        <fullName evidence="4">Rotamase plp</fullName>
    </alternativeName>
</protein>
<dbReference type="SUPFAM" id="SSF109998">
    <property type="entry name" value="Triger factor/SurA peptide-binding domain-like"/>
    <property type="match status" value="1"/>
</dbReference>
<keyword evidence="9" id="KW-1185">Reference proteome</keyword>
<sequence length="421" mass="45606">MQLKMTHLIGRSRPLAKFLATTRRAGVAAVAMVALAAPVAAQNLFAPALTVNDDVITNYELVQRTNFLTILRAPGDPAELARQQLIDDRLRNQVTTEAGIEVTPEQVKAGVEEFASRTNLSAEALLQAVGQEGIAPETVRDFVRGSLAWRQYVRDKYINQARPSRAEIDRAVAQGPQPGVRVLLSEVIIPITPETADQVEALAREIAALRSYDAFSDAARQFSASDTRNNGGRLNWIALNTLPPQLQPLLIDMNPGDTTAPIPLPNAVAIFQMRGIQEIVPPTPSYSSIDYAAYYIPGGRSPEALARAAALRGQVDRCDDLYGIAQGQPESVLDRESRAPGQIPSDIALELSKLDVGEVSTALTRSNGQQLVFLMLCKRTAAVNADVTPEDVEAALTQRKLSVFAESELAQLRANALIVEQ</sequence>
<name>A0ABY2XCL4_9RHOB</name>
<evidence type="ECO:0000256" key="3">
    <source>
        <dbReference type="ARBA" id="ARBA00030642"/>
    </source>
</evidence>
<feature type="signal peptide" evidence="6">
    <location>
        <begin position="1"/>
        <end position="36"/>
    </location>
</feature>
<accession>A0ABY2XCL4</accession>
<dbReference type="PANTHER" id="PTHR47637">
    <property type="entry name" value="CHAPERONE SURA"/>
    <property type="match status" value="1"/>
</dbReference>
<proteinExistence type="predicted"/>
<dbReference type="InterPro" id="IPR050280">
    <property type="entry name" value="OMP_Chaperone_SurA"/>
</dbReference>
<evidence type="ECO:0000256" key="1">
    <source>
        <dbReference type="ARBA" id="ARBA00018370"/>
    </source>
</evidence>
<dbReference type="InterPro" id="IPR027304">
    <property type="entry name" value="Trigger_fact/SurA_dom_sf"/>
</dbReference>
<dbReference type="PROSITE" id="PS50198">
    <property type="entry name" value="PPIC_PPIASE_2"/>
    <property type="match status" value="1"/>
</dbReference>
<dbReference type="GO" id="GO:0016853">
    <property type="term" value="F:isomerase activity"/>
    <property type="evidence" value="ECO:0007669"/>
    <property type="project" value="UniProtKB-KW"/>
</dbReference>
<feature type="chain" id="PRO_5046918207" description="Parvulin-like PPIase" evidence="6">
    <location>
        <begin position="37"/>
        <end position="421"/>
    </location>
</feature>
<dbReference type="PANTHER" id="PTHR47637:SF1">
    <property type="entry name" value="CHAPERONE SURA"/>
    <property type="match status" value="1"/>
</dbReference>
<dbReference type="Gene3D" id="3.10.50.40">
    <property type="match status" value="1"/>
</dbReference>
<organism evidence="8 9">
    <name type="scientific">Arenibacterium halophilum</name>
    <dbReference type="NCBI Taxonomy" id="2583821"/>
    <lineage>
        <taxon>Bacteria</taxon>
        <taxon>Pseudomonadati</taxon>
        <taxon>Pseudomonadota</taxon>
        <taxon>Alphaproteobacteria</taxon>
        <taxon>Rhodobacterales</taxon>
        <taxon>Paracoccaceae</taxon>
        <taxon>Arenibacterium</taxon>
    </lineage>
</organism>
<dbReference type="InterPro" id="IPR000297">
    <property type="entry name" value="PPIase_PpiC"/>
</dbReference>
<reference evidence="8 9" key="1">
    <citation type="submission" date="2019-05" db="EMBL/GenBank/DDBJ databases">
        <title>Marivita sp. nov. isolated from sea sediment.</title>
        <authorList>
            <person name="Kim W."/>
        </authorList>
    </citation>
    <scope>NUCLEOTIDE SEQUENCE [LARGE SCALE GENOMIC DNA]</scope>
    <source>
        <strain evidence="8 9">CAU 1492</strain>
    </source>
</reference>
<evidence type="ECO:0000256" key="2">
    <source>
        <dbReference type="ARBA" id="ARBA00022729"/>
    </source>
</evidence>
<dbReference type="Gene3D" id="1.10.4030.10">
    <property type="entry name" value="Porin chaperone SurA, peptide-binding domain"/>
    <property type="match status" value="1"/>
</dbReference>
<evidence type="ECO:0000256" key="5">
    <source>
        <dbReference type="PROSITE-ProRule" id="PRU00278"/>
    </source>
</evidence>